<name>A0A016SPV4_9BILA</name>
<protein>
    <submittedName>
        <fullName evidence="1">Uncharacterized protein</fullName>
    </submittedName>
</protein>
<comment type="caution">
    <text evidence="1">The sequence shown here is derived from an EMBL/GenBank/DDBJ whole genome shotgun (WGS) entry which is preliminary data.</text>
</comment>
<sequence length="82" mass="9392">MLGNLQQRDAYPFHFGIWEASKLRSNMAEIDSTFNVSSQKCFLKRGTRRTSDENTAMPLSRYGDRRRILFSSAETALLGRTS</sequence>
<dbReference type="EMBL" id="JARK01001527">
    <property type="protein sequence ID" value="EYB92718.1"/>
    <property type="molecule type" value="Genomic_DNA"/>
</dbReference>
<dbReference type="AlphaFoldDB" id="A0A016SPV4"/>
<keyword evidence="2" id="KW-1185">Reference proteome</keyword>
<organism evidence="1 2">
    <name type="scientific">Ancylostoma ceylanicum</name>
    <dbReference type="NCBI Taxonomy" id="53326"/>
    <lineage>
        <taxon>Eukaryota</taxon>
        <taxon>Metazoa</taxon>
        <taxon>Ecdysozoa</taxon>
        <taxon>Nematoda</taxon>
        <taxon>Chromadorea</taxon>
        <taxon>Rhabditida</taxon>
        <taxon>Rhabditina</taxon>
        <taxon>Rhabditomorpha</taxon>
        <taxon>Strongyloidea</taxon>
        <taxon>Ancylostomatidae</taxon>
        <taxon>Ancylostomatinae</taxon>
        <taxon>Ancylostoma</taxon>
    </lineage>
</organism>
<proteinExistence type="predicted"/>
<reference evidence="2" key="1">
    <citation type="journal article" date="2015" name="Nat. Genet.">
        <title>The genome and transcriptome of the zoonotic hookworm Ancylostoma ceylanicum identify infection-specific gene families.</title>
        <authorList>
            <person name="Schwarz E.M."/>
            <person name="Hu Y."/>
            <person name="Antoshechkin I."/>
            <person name="Miller M.M."/>
            <person name="Sternberg P.W."/>
            <person name="Aroian R.V."/>
        </authorList>
    </citation>
    <scope>NUCLEOTIDE SEQUENCE</scope>
    <source>
        <strain evidence="2">HY135</strain>
    </source>
</reference>
<dbReference type="Proteomes" id="UP000024635">
    <property type="component" value="Unassembled WGS sequence"/>
</dbReference>
<evidence type="ECO:0000313" key="2">
    <source>
        <dbReference type="Proteomes" id="UP000024635"/>
    </source>
</evidence>
<accession>A0A016SPV4</accession>
<gene>
    <name evidence="1" type="primary">Acey_s0191.g1332</name>
    <name evidence="1" type="ORF">Y032_0191g1332</name>
</gene>
<evidence type="ECO:0000313" key="1">
    <source>
        <dbReference type="EMBL" id="EYB92718.1"/>
    </source>
</evidence>